<protein>
    <submittedName>
        <fullName evidence="2">NAD-binding protein</fullName>
    </submittedName>
</protein>
<feature type="domain" description="NmrA-like" evidence="1">
    <location>
        <begin position="4"/>
        <end position="82"/>
    </location>
</feature>
<evidence type="ECO:0000259" key="1">
    <source>
        <dbReference type="Pfam" id="PF05368"/>
    </source>
</evidence>
<dbReference type="GO" id="GO:0005737">
    <property type="term" value="C:cytoplasm"/>
    <property type="evidence" value="ECO:0007669"/>
    <property type="project" value="TreeGrafter"/>
</dbReference>
<keyword evidence="3" id="KW-1185">Reference proteome</keyword>
<dbReference type="Pfam" id="PF05368">
    <property type="entry name" value="NmrA"/>
    <property type="match status" value="1"/>
</dbReference>
<dbReference type="GO" id="GO:0004029">
    <property type="term" value="F:aldehyde dehydrogenase (NAD+) activity"/>
    <property type="evidence" value="ECO:0007669"/>
    <property type="project" value="TreeGrafter"/>
</dbReference>
<evidence type="ECO:0000313" key="2">
    <source>
        <dbReference type="EMBL" id="KAJ7330826.1"/>
    </source>
</evidence>
<sequence length="346" mass="36884">MSPSQNILLLGATGYIGGTVLEKLLQHPLAADFKISTPVRDPVKAEKLKAFGVTPVVADFQYDLDMLKTLAKDADVVFSIADSSNLPAAKAVLAGTKTRFELTGRQTIYIHTSGAGAIADCTVLGMHGNGPTWDDLDEVQMASIGPTQLHRAVDLEIFSADDEGYIKSYIIIPTTIYGVAIGPLVESGIQKPQTTVLPPLIAASLDRGQAGMVGDGKNVWQNVELRDVADLYIVLYDAIITDTMTAHGRSGLYFAENGTHELVQVGEIIARTLFEHGRGKSPKPTSFTTEEGVKYFGPLAPLIGSNAKCSANRARALGWKPTKTTSDFLACVLDVATSYASAGKDV</sequence>
<dbReference type="SUPFAM" id="SSF51735">
    <property type="entry name" value="NAD(P)-binding Rossmann-fold domains"/>
    <property type="match status" value="1"/>
</dbReference>
<evidence type="ECO:0000313" key="3">
    <source>
        <dbReference type="Proteomes" id="UP001218218"/>
    </source>
</evidence>
<proteinExistence type="predicted"/>
<dbReference type="PANTHER" id="PTHR48079">
    <property type="entry name" value="PROTEIN YEEZ"/>
    <property type="match status" value="1"/>
</dbReference>
<dbReference type="InterPro" id="IPR036291">
    <property type="entry name" value="NAD(P)-bd_dom_sf"/>
</dbReference>
<accession>A0AAD7EKY8</accession>
<organism evidence="2 3">
    <name type="scientific">Mycena albidolilacea</name>
    <dbReference type="NCBI Taxonomy" id="1033008"/>
    <lineage>
        <taxon>Eukaryota</taxon>
        <taxon>Fungi</taxon>
        <taxon>Dikarya</taxon>
        <taxon>Basidiomycota</taxon>
        <taxon>Agaricomycotina</taxon>
        <taxon>Agaricomycetes</taxon>
        <taxon>Agaricomycetidae</taxon>
        <taxon>Agaricales</taxon>
        <taxon>Marasmiineae</taxon>
        <taxon>Mycenaceae</taxon>
        <taxon>Mycena</taxon>
    </lineage>
</organism>
<dbReference type="AlphaFoldDB" id="A0AAD7EKY8"/>
<gene>
    <name evidence="2" type="ORF">DFH08DRAFT_881884</name>
</gene>
<dbReference type="EMBL" id="JARIHO010000036">
    <property type="protein sequence ID" value="KAJ7330826.1"/>
    <property type="molecule type" value="Genomic_DNA"/>
</dbReference>
<reference evidence="2" key="1">
    <citation type="submission" date="2023-03" db="EMBL/GenBank/DDBJ databases">
        <title>Massive genome expansion in bonnet fungi (Mycena s.s.) driven by repeated elements and novel gene families across ecological guilds.</title>
        <authorList>
            <consortium name="Lawrence Berkeley National Laboratory"/>
            <person name="Harder C.B."/>
            <person name="Miyauchi S."/>
            <person name="Viragh M."/>
            <person name="Kuo A."/>
            <person name="Thoen E."/>
            <person name="Andreopoulos B."/>
            <person name="Lu D."/>
            <person name="Skrede I."/>
            <person name="Drula E."/>
            <person name="Henrissat B."/>
            <person name="Morin E."/>
            <person name="Kohler A."/>
            <person name="Barry K."/>
            <person name="LaButti K."/>
            <person name="Morin E."/>
            <person name="Salamov A."/>
            <person name="Lipzen A."/>
            <person name="Mereny Z."/>
            <person name="Hegedus B."/>
            <person name="Baldrian P."/>
            <person name="Stursova M."/>
            <person name="Weitz H."/>
            <person name="Taylor A."/>
            <person name="Grigoriev I.V."/>
            <person name="Nagy L.G."/>
            <person name="Martin F."/>
            <person name="Kauserud H."/>
        </authorList>
    </citation>
    <scope>NUCLEOTIDE SEQUENCE</scope>
    <source>
        <strain evidence="2">CBHHK002</strain>
    </source>
</reference>
<dbReference type="InterPro" id="IPR008030">
    <property type="entry name" value="NmrA-like"/>
</dbReference>
<dbReference type="InterPro" id="IPR051783">
    <property type="entry name" value="NAD(P)-dependent_oxidoreduct"/>
</dbReference>
<name>A0AAD7EKY8_9AGAR</name>
<dbReference type="Gene3D" id="3.40.50.720">
    <property type="entry name" value="NAD(P)-binding Rossmann-like Domain"/>
    <property type="match status" value="1"/>
</dbReference>
<dbReference type="PANTHER" id="PTHR48079:SF6">
    <property type="entry name" value="NAD(P)-BINDING DOMAIN-CONTAINING PROTEIN-RELATED"/>
    <property type="match status" value="1"/>
</dbReference>
<comment type="caution">
    <text evidence="2">The sequence shown here is derived from an EMBL/GenBank/DDBJ whole genome shotgun (WGS) entry which is preliminary data.</text>
</comment>
<dbReference type="Proteomes" id="UP001218218">
    <property type="component" value="Unassembled WGS sequence"/>
</dbReference>